<protein>
    <recommendedName>
        <fullName evidence="4">Transcription factor domain-containing protein</fullName>
    </recommendedName>
</protein>
<dbReference type="PANTHER" id="PTHR46910:SF25">
    <property type="entry name" value="ABC-TRANSPORTER-REGULATING TRANSCRIPTION FACTOR"/>
    <property type="match status" value="1"/>
</dbReference>
<evidence type="ECO:0000256" key="1">
    <source>
        <dbReference type="ARBA" id="ARBA00023242"/>
    </source>
</evidence>
<gene>
    <name evidence="2" type="ORF">PENFLA_c007G10048</name>
</gene>
<comment type="caution">
    <text evidence="2">The sequence shown here is derived from an EMBL/GenBank/DDBJ whole genome shotgun (WGS) entry which is preliminary data.</text>
</comment>
<dbReference type="EMBL" id="MLQL01000007">
    <property type="protein sequence ID" value="OQE25948.1"/>
    <property type="molecule type" value="Genomic_DNA"/>
</dbReference>
<dbReference type="InterPro" id="IPR050987">
    <property type="entry name" value="AtrR-like"/>
</dbReference>
<reference evidence="3" key="1">
    <citation type="journal article" date="2017" name="Nat. Microbiol.">
        <title>Global analysis of biosynthetic gene clusters reveals vast potential of secondary metabolite production in Penicillium species.</title>
        <authorList>
            <person name="Nielsen J.C."/>
            <person name="Grijseels S."/>
            <person name="Prigent S."/>
            <person name="Ji B."/>
            <person name="Dainat J."/>
            <person name="Nielsen K.F."/>
            <person name="Frisvad J.C."/>
            <person name="Workman M."/>
            <person name="Nielsen J."/>
        </authorList>
    </citation>
    <scope>NUCLEOTIDE SEQUENCE [LARGE SCALE GENOMIC DNA]</scope>
    <source>
        <strain evidence="3">IBT 14082</strain>
    </source>
</reference>
<evidence type="ECO:0000313" key="2">
    <source>
        <dbReference type="EMBL" id="OQE25948.1"/>
    </source>
</evidence>
<name>A0A1V6THX2_9EURO</name>
<keyword evidence="3" id="KW-1185">Reference proteome</keyword>
<dbReference type="GO" id="GO:0003700">
    <property type="term" value="F:DNA-binding transcription factor activity"/>
    <property type="evidence" value="ECO:0007669"/>
    <property type="project" value="InterPro"/>
</dbReference>
<dbReference type="PANTHER" id="PTHR46910">
    <property type="entry name" value="TRANSCRIPTION FACTOR PDR1"/>
    <property type="match status" value="1"/>
</dbReference>
<evidence type="ECO:0008006" key="4">
    <source>
        <dbReference type="Google" id="ProtNLM"/>
    </source>
</evidence>
<evidence type="ECO:0000313" key="3">
    <source>
        <dbReference type="Proteomes" id="UP000191342"/>
    </source>
</evidence>
<organism evidence="2 3">
    <name type="scientific">Penicillium flavigenum</name>
    <dbReference type="NCBI Taxonomy" id="254877"/>
    <lineage>
        <taxon>Eukaryota</taxon>
        <taxon>Fungi</taxon>
        <taxon>Dikarya</taxon>
        <taxon>Ascomycota</taxon>
        <taxon>Pezizomycotina</taxon>
        <taxon>Eurotiomycetes</taxon>
        <taxon>Eurotiomycetidae</taxon>
        <taxon>Eurotiales</taxon>
        <taxon>Aspergillaceae</taxon>
        <taxon>Penicillium</taxon>
    </lineage>
</organism>
<keyword evidence="1" id="KW-0539">Nucleus</keyword>
<dbReference type="AlphaFoldDB" id="A0A1V6THX2"/>
<dbReference type="OrthoDB" id="39175at2759"/>
<sequence>MAIFARNSSCVQIEKSLTTQAARIVQALGINRAMYEGENVDLCQRMYWVVYILEKTQSFICDRDSVLVDSNIGTQVPLIPEAIFGKFDYFRALCRFSRLLSKAQVALFTISATLVPPNIMVITIDDFKLDLERWKDSISEHFRPGSSFVQLGGVGGLLIELKLRLCHYYYSAFIALSRLKLSILTEESSQDRLETEQGLLHASCAVIDLTRYIDVDASTPIWVLLSVPLSATFILFDFVIQNPSHAQTKRNIALLGVASGYFCRLELSSNGCLQLSLLSDLAQIARDYTQDVEARITVAPVEVSNPSFAERHPLPCEEETRAQPRLPEFAEESYLSVQDSPQAHDATNENFYIPNEDTSTFSIGGRFPEGLDLTNFFAADFSDYFDPFVTNIFSEG</sequence>
<dbReference type="CDD" id="cd12148">
    <property type="entry name" value="fungal_TF_MHR"/>
    <property type="match status" value="1"/>
</dbReference>
<proteinExistence type="predicted"/>
<dbReference type="Proteomes" id="UP000191342">
    <property type="component" value="Unassembled WGS sequence"/>
</dbReference>
<dbReference type="STRING" id="254877.A0A1V6THX2"/>
<accession>A0A1V6THX2</accession>